<evidence type="ECO:0000313" key="4">
    <source>
        <dbReference type="EMBL" id="SEG75229.1"/>
    </source>
</evidence>
<feature type="DNA-binding region" description="H-T-H motif" evidence="2">
    <location>
        <begin position="28"/>
        <end position="47"/>
    </location>
</feature>
<sequence length="186" mass="21526">MAFPMDKKNILAETALDLFYQSGVANVGVNEVSVKSKTSKRTLYKYFETKDLLILETLKIRHERFCCWLNSILTYSETNERLIENLFNGLDRWFCNMDPQLGEFRGCYFINTSAEFIDKTHPISLMCKKHKDEVRSIINKHMPDKNETLLDMLCLLKEGAITTAYVNHDTNAAMKALMILKKSQIV</sequence>
<dbReference type="InterPro" id="IPR001647">
    <property type="entry name" value="HTH_TetR"/>
</dbReference>
<evidence type="ECO:0000313" key="5">
    <source>
        <dbReference type="Proteomes" id="UP000236721"/>
    </source>
</evidence>
<keyword evidence="5" id="KW-1185">Reference proteome</keyword>
<feature type="domain" description="HTH tetR-type" evidence="3">
    <location>
        <begin position="5"/>
        <end position="65"/>
    </location>
</feature>
<dbReference type="EMBL" id="FNVG01000056">
    <property type="protein sequence ID" value="SEG75229.1"/>
    <property type="molecule type" value="Genomic_DNA"/>
</dbReference>
<dbReference type="InterPro" id="IPR009057">
    <property type="entry name" value="Homeodomain-like_sf"/>
</dbReference>
<dbReference type="PROSITE" id="PS50977">
    <property type="entry name" value="HTH_TETR_2"/>
    <property type="match status" value="1"/>
</dbReference>
<reference evidence="5" key="1">
    <citation type="submission" date="2016-10" db="EMBL/GenBank/DDBJ databases">
        <authorList>
            <person name="Varghese N."/>
            <person name="Submissions S."/>
        </authorList>
    </citation>
    <scope>NUCLEOTIDE SEQUENCE [LARGE SCALE GENOMIC DNA]</scope>
    <source>
        <strain evidence="5">CGMCC 1.7062</strain>
    </source>
</reference>
<evidence type="ECO:0000256" key="2">
    <source>
        <dbReference type="PROSITE-ProRule" id="PRU00335"/>
    </source>
</evidence>
<dbReference type="Pfam" id="PF00440">
    <property type="entry name" value="TetR_N"/>
    <property type="match status" value="1"/>
</dbReference>
<accession>A0A1H6CQE9</accession>
<evidence type="ECO:0000259" key="3">
    <source>
        <dbReference type="PROSITE" id="PS50977"/>
    </source>
</evidence>
<dbReference type="Gene3D" id="1.10.357.10">
    <property type="entry name" value="Tetracycline Repressor, domain 2"/>
    <property type="match status" value="1"/>
</dbReference>
<dbReference type="AlphaFoldDB" id="A0A1H6CQE9"/>
<dbReference type="SUPFAM" id="SSF46689">
    <property type="entry name" value="Homeodomain-like"/>
    <property type="match status" value="1"/>
</dbReference>
<gene>
    <name evidence="4" type="ORF">SAMN04488244_1562</name>
</gene>
<dbReference type="Proteomes" id="UP000236721">
    <property type="component" value="Unassembled WGS sequence"/>
</dbReference>
<keyword evidence="1 2" id="KW-0238">DNA-binding</keyword>
<name>A0A1H6CQE9_9VIBR</name>
<protein>
    <submittedName>
        <fullName evidence="4">Transcriptional regulator, TetR family</fullName>
    </submittedName>
</protein>
<evidence type="ECO:0000256" key="1">
    <source>
        <dbReference type="ARBA" id="ARBA00023125"/>
    </source>
</evidence>
<dbReference type="GO" id="GO:0003677">
    <property type="term" value="F:DNA binding"/>
    <property type="evidence" value="ECO:0007669"/>
    <property type="project" value="UniProtKB-UniRule"/>
</dbReference>
<proteinExistence type="predicted"/>
<organism evidence="4 5">
    <name type="scientific">Vibrio hangzhouensis</name>
    <dbReference type="NCBI Taxonomy" id="462991"/>
    <lineage>
        <taxon>Bacteria</taxon>
        <taxon>Pseudomonadati</taxon>
        <taxon>Pseudomonadota</taxon>
        <taxon>Gammaproteobacteria</taxon>
        <taxon>Vibrionales</taxon>
        <taxon>Vibrionaceae</taxon>
        <taxon>Vibrio</taxon>
    </lineage>
</organism>
<dbReference type="InterPro" id="IPR036271">
    <property type="entry name" value="Tet_transcr_reg_TetR-rel_C_sf"/>
</dbReference>
<dbReference type="SUPFAM" id="SSF48498">
    <property type="entry name" value="Tetracyclin repressor-like, C-terminal domain"/>
    <property type="match status" value="1"/>
</dbReference>